<feature type="domain" description="G-protein coupled receptors family 1 profile" evidence="13">
    <location>
        <begin position="31"/>
        <end position="287"/>
    </location>
</feature>
<organism evidence="14 15">
    <name type="scientific">Lepisosteus oculatus</name>
    <name type="common">Spotted gar</name>
    <dbReference type="NCBI Taxonomy" id="7918"/>
    <lineage>
        <taxon>Eukaryota</taxon>
        <taxon>Metazoa</taxon>
        <taxon>Chordata</taxon>
        <taxon>Craniata</taxon>
        <taxon>Vertebrata</taxon>
        <taxon>Euteleostomi</taxon>
        <taxon>Actinopterygii</taxon>
        <taxon>Neopterygii</taxon>
        <taxon>Holostei</taxon>
        <taxon>Semionotiformes</taxon>
        <taxon>Lepisosteidae</taxon>
        <taxon>Lepisosteus</taxon>
    </lineage>
</organism>
<evidence type="ECO:0000256" key="8">
    <source>
        <dbReference type="ARBA" id="ARBA00023040"/>
    </source>
</evidence>
<dbReference type="GO" id="GO:0001750">
    <property type="term" value="C:photoreceptor outer segment"/>
    <property type="evidence" value="ECO:0000318"/>
    <property type="project" value="GO_Central"/>
</dbReference>
<dbReference type="GO" id="GO:0008020">
    <property type="term" value="F:G protein-coupled photoreceptor activity"/>
    <property type="evidence" value="ECO:0000318"/>
    <property type="project" value="GO_Central"/>
</dbReference>
<dbReference type="InterPro" id="IPR050125">
    <property type="entry name" value="GPCR_opsins"/>
</dbReference>
<evidence type="ECO:0000256" key="10">
    <source>
        <dbReference type="ARBA" id="ARBA00023170"/>
    </source>
</evidence>
<dbReference type="EMBL" id="AHAT01008304">
    <property type="status" value="NOT_ANNOTATED_CDS"/>
    <property type="molecule type" value="Genomic_DNA"/>
</dbReference>
<dbReference type="Ensembl" id="ENSLOCT00000019492.1">
    <property type="protein sequence ID" value="ENSLOCP00000019460.1"/>
    <property type="gene ID" value="ENSLOCG00000015809.1"/>
</dbReference>
<dbReference type="HOGENOM" id="CLU_009579_3_0_1"/>
<dbReference type="CDD" id="cd15074">
    <property type="entry name" value="7tmA_Opsin5_neuropsin"/>
    <property type="match status" value="1"/>
</dbReference>
<evidence type="ECO:0000259" key="13">
    <source>
        <dbReference type="PROSITE" id="PS50262"/>
    </source>
</evidence>
<feature type="transmembrane region" description="Helical" evidence="12">
    <location>
        <begin position="20"/>
        <end position="40"/>
    </location>
</feature>
<keyword evidence="9 12" id="KW-0472">Membrane</keyword>
<reference evidence="14" key="2">
    <citation type="submission" date="2025-08" db="UniProtKB">
        <authorList>
            <consortium name="Ensembl"/>
        </authorList>
    </citation>
    <scope>IDENTIFICATION</scope>
</reference>
<dbReference type="Proteomes" id="UP000018468">
    <property type="component" value="Linkage group LG1"/>
</dbReference>
<dbReference type="PRINTS" id="PR00237">
    <property type="entry name" value="GPCRRHODOPSN"/>
</dbReference>
<keyword evidence="10" id="KW-0675">Receptor</keyword>
<protein>
    <submittedName>
        <fullName evidence="14">Opsin 8, group member a</fullName>
    </submittedName>
</protein>
<dbReference type="eggNOG" id="KOG3656">
    <property type="taxonomic scope" value="Eukaryota"/>
</dbReference>
<dbReference type="PROSITE" id="PS50262">
    <property type="entry name" value="G_PROTEIN_RECEP_F1_2"/>
    <property type="match status" value="1"/>
</dbReference>
<evidence type="ECO:0000256" key="3">
    <source>
        <dbReference type="ARBA" id="ARBA00022606"/>
    </source>
</evidence>
<evidence type="ECO:0000256" key="9">
    <source>
        <dbReference type="ARBA" id="ARBA00023136"/>
    </source>
</evidence>
<reference evidence="15" key="1">
    <citation type="submission" date="2011-12" db="EMBL/GenBank/DDBJ databases">
        <title>The Draft Genome of Lepisosteus oculatus.</title>
        <authorList>
            <consortium name="The Broad Institute Genome Assembly &amp; Analysis Group"/>
            <consortium name="Computational R&amp;D Group"/>
            <consortium name="and Sequencing Platform"/>
            <person name="Di Palma F."/>
            <person name="Alfoldi J."/>
            <person name="Johnson J."/>
            <person name="Berlin A."/>
            <person name="Gnerre S."/>
            <person name="Jaffe D."/>
            <person name="MacCallum I."/>
            <person name="Young S."/>
            <person name="Walker B.J."/>
            <person name="Lander E.S."/>
            <person name="Lindblad-Toh K."/>
        </authorList>
    </citation>
    <scope>NUCLEOTIDE SEQUENCE [LARGE SCALE GENOMIC DNA]</scope>
</reference>
<dbReference type="Pfam" id="PF00001">
    <property type="entry name" value="7tm_1"/>
    <property type="match status" value="1"/>
</dbReference>
<evidence type="ECO:0000256" key="6">
    <source>
        <dbReference type="ARBA" id="ARBA00022989"/>
    </source>
</evidence>
<evidence type="ECO:0000313" key="14">
    <source>
        <dbReference type="Ensembl" id="ENSLOCP00000019460.1"/>
    </source>
</evidence>
<dbReference type="FunFam" id="1.20.1070.10:FF:000219">
    <property type="entry name" value="Opsin 5-like 2"/>
    <property type="match status" value="1"/>
</dbReference>
<dbReference type="Gene3D" id="1.20.1070.10">
    <property type="entry name" value="Rhodopsin 7-helix transmembrane proteins"/>
    <property type="match status" value="1"/>
</dbReference>
<feature type="transmembrane region" description="Helical" evidence="12">
    <location>
        <begin position="88"/>
        <end position="111"/>
    </location>
</feature>
<proteinExistence type="predicted"/>
<feature type="transmembrane region" description="Helical" evidence="12">
    <location>
        <begin position="267"/>
        <end position="290"/>
    </location>
</feature>
<dbReference type="InParanoid" id="W5NFQ1"/>
<dbReference type="GO" id="GO:0005886">
    <property type="term" value="C:plasma membrane"/>
    <property type="evidence" value="ECO:0000318"/>
    <property type="project" value="GO_Central"/>
</dbReference>
<name>W5NFQ1_LEPOC</name>
<keyword evidence="4 12" id="KW-0812">Transmembrane</keyword>
<evidence type="ECO:0000256" key="2">
    <source>
        <dbReference type="ARBA" id="ARBA00022543"/>
    </source>
</evidence>
<dbReference type="OMA" id="CAMAVIR"/>
<keyword evidence="15" id="KW-1185">Reference proteome</keyword>
<evidence type="ECO:0000256" key="5">
    <source>
        <dbReference type="ARBA" id="ARBA00022925"/>
    </source>
</evidence>
<dbReference type="InterPro" id="IPR027430">
    <property type="entry name" value="Retinal_BS"/>
</dbReference>
<keyword evidence="3" id="KW-0716">Sensory transduction</keyword>
<dbReference type="EMBL" id="AHAT01008305">
    <property type="status" value="NOT_ANNOTATED_CDS"/>
    <property type="molecule type" value="Genomic_DNA"/>
</dbReference>
<keyword evidence="7" id="KW-0157">Chromophore</keyword>
<keyword evidence="6 12" id="KW-1133">Transmembrane helix</keyword>
<feature type="transmembrane region" description="Helical" evidence="12">
    <location>
        <begin position="176"/>
        <end position="201"/>
    </location>
</feature>
<keyword evidence="11" id="KW-0807">Transducer</keyword>
<reference evidence="14" key="3">
    <citation type="submission" date="2025-09" db="UniProtKB">
        <authorList>
            <consortium name="Ensembl"/>
        </authorList>
    </citation>
    <scope>IDENTIFICATION</scope>
</reference>
<feature type="transmembrane region" description="Helical" evidence="12">
    <location>
        <begin position="131"/>
        <end position="156"/>
    </location>
</feature>
<keyword evidence="8" id="KW-0297">G-protein coupled receptor</keyword>
<keyword evidence="2" id="KW-0600">Photoreceptor protein</keyword>
<dbReference type="GeneTree" id="ENSGT01120000271854"/>
<evidence type="ECO:0000256" key="4">
    <source>
        <dbReference type="ARBA" id="ARBA00022692"/>
    </source>
</evidence>
<dbReference type="STRING" id="7918.ENSLOCP00000019460"/>
<keyword evidence="5" id="KW-0681">Retinal protein</keyword>
<evidence type="ECO:0000256" key="12">
    <source>
        <dbReference type="SAM" id="Phobius"/>
    </source>
</evidence>
<accession>W5NFQ1</accession>
<dbReference type="Bgee" id="ENSLOCG00000015809">
    <property type="expression patterns" value="Expressed in camera-type eye and 1 other cell type or tissue"/>
</dbReference>
<dbReference type="GO" id="GO:0071482">
    <property type="term" value="P:cellular response to light stimulus"/>
    <property type="evidence" value="ECO:0000318"/>
    <property type="project" value="GO_Central"/>
</dbReference>
<sequence>MDDKYTSKLSPALDYGAGTFLIVIAVLSILGNGAVLATAVKRSSVLKAAELLSVNLALTDIGMALSMYPLSIASAFNHAWVGGDPSCIYYGLMGFFFSVASIMTLATMAVVRYLITRTPRTSGNRFDKKKIYFVILFIWLYAALWALLPVLGWGHYGPEPFGLSCSVDWAGYHNSVNGATFLLSMFVLCTVFPCLAIVLCYSGIAWKLHKAYQAIQNSEHLPKSSNLEKKFTLMAVLISTGFIVCWTPYVVVSFLTTFQSKDSLTPVASLLPCLFAKSSTAYNPLIYYVFSRSFRRELKKMKCCGFRVHLSTADISALSHFTVGGNLRDDAKSASAIKRH</sequence>
<comment type="subcellular location">
    <subcellularLocation>
        <location evidence="1">Membrane</location>
        <topology evidence="1">Multi-pass membrane protein</topology>
    </subcellularLocation>
</comment>
<feature type="transmembrane region" description="Helical" evidence="12">
    <location>
        <begin position="52"/>
        <end position="76"/>
    </location>
</feature>
<dbReference type="PANTHER" id="PTHR24240">
    <property type="entry name" value="OPSIN"/>
    <property type="match status" value="1"/>
</dbReference>
<dbReference type="SUPFAM" id="SSF81321">
    <property type="entry name" value="Family A G protein-coupled receptor-like"/>
    <property type="match status" value="1"/>
</dbReference>
<dbReference type="InterPro" id="IPR000276">
    <property type="entry name" value="GPCR_Rhodpsn"/>
</dbReference>
<evidence type="ECO:0000256" key="7">
    <source>
        <dbReference type="ARBA" id="ARBA00022991"/>
    </source>
</evidence>
<dbReference type="GO" id="GO:0007602">
    <property type="term" value="P:phototransduction"/>
    <property type="evidence" value="ECO:0000318"/>
    <property type="project" value="GO_Central"/>
</dbReference>
<feature type="transmembrane region" description="Helical" evidence="12">
    <location>
        <begin position="231"/>
        <end position="255"/>
    </location>
</feature>
<evidence type="ECO:0000256" key="11">
    <source>
        <dbReference type="ARBA" id="ARBA00023224"/>
    </source>
</evidence>
<dbReference type="FunCoup" id="W5NFQ1">
    <property type="interactions" value="4"/>
</dbReference>
<dbReference type="InterPro" id="IPR017452">
    <property type="entry name" value="GPCR_Rhodpsn_7TM"/>
</dbReference>
<evidence type="ECO:0000313" key="15">
    <source>
        <dbReference type="Proteomes" id="UP000018468"/>
    </source>
</evidence>
<dbReference type="PROSITE" id="PS00238">
    <property type="entry name" value="OPSIN"/>
    <property type="match status" value="1"/>
</dbReference>
<dbReference type="GO" id="GO:0007186">
    <property type="term" value="P:G protein-coupled receptor signaling pathway"/>
    <property type="evidence" value="ECO:0000318"/>
    <property type="project" value="GO_Central"/>
</dbReference>
<dbReference type="AlphaFoldDB" id="W5NFQ1"/>
<evidence type="ECO:0000256" key="1">
    <source>
        <dbReference type="ARBA" id="ARBA00004141"/>
    </source>
</evidence>